<dbReference type="PROSITE" id="PS50041">
    <property type="entry name" value="C_TYPE_LECTIN_2"/>
    <property type="match status" value="1"/>
</dbReference>
<evidence type="ECO:0000313" key="3">
    <source>
        <dbReference type="EMBL" id="OQV22536.1"/>
    </source>
</evidence>
<comment type="caution">
    <text evidence="3">The sequence shown here is derived from an EMBL/GenBank/DDBJ whole genome shotgun (WGS) entry which is preliminary data.</text>
</comment>
<dbReference type="EMBL" id="MTYJ01000016">
    <property type="protein sequence ID" value="OQV22536.1"/>
    <property type="molecule type" value="Genomic_DNA"/>
</dbReference>
<keyword evidence="1" id="KW-0732">Signal</keyword>
<evidence type="ECO:0000259" key="2">
    <source>
        <dbReference type="PROSITE" id="PS50041"/>
    </source>
</evidence>
<dbReference type="Pfam" id="PF00059">
    <property type="entry name" value="Lectin_C"/>
    <property type="match status" value="1"/>
</dbReference>
<keyword evidence="4" id="KW-1185">Reference proteome</keyword>
<dbReference type="InterPro" id="IPR050111">
    <property type="entry name" value="C-type_lectin/snaclec_domain"/>
</dbReference>
<proteinExistence type="predicted"/>
<accession>A0A1W0X4U6</accession>
<dbReference type="InterPro" id="IPR016186">
    <property type="entry name" value="C-type_lectin-like/link_sf"/>
</dbReference>
<protein>
    <recommendedName>
        <fullName evidence="2">C-type lectin domain-containing protein</fullName>
    </recommendedName>
</protein>
<feature type="chain" id="PRO_5011963795" description="C-type lectin domain-containing protein" evidence="1">
    <location>
        <begin position="25"/>
        <end position="262"/>
    </location>
</feature>
<feature type="signal peptide" evidence="1">
    <location>
        <begin position="1"/>
        <end position="24"/>
    </location>
</feature>
<dbReference type="Proteomes" id="UP000192578">
    <property type="component" value="Unassembled WGS sequence"/>
</dbReference>
<dbReference type="CDD" id="cd00037">
    <property type="entry name" value="CLECT"/>
    <property type="match status" value="1"/>
</dbReference>
<evidence type="ECO:0000313" key="4">
    <source>
        <dbReference type="Proteomes" id="UP000192578"/>
    </source>
</evidence>
<sequence>MVFGIVLLIGLAFGLIAKLNGALALEPVPVYKCPVGFTNDCGTCLNITLSDATWNVAKNNCISLGANLVTIRNADQNRCIIKYTSAGAFWIGLYSPATATPELDWEWRWINPMSVPQPADFLNFAPGSPDLYGDPDLEHERCSEIWSGKGIWNGKWNNMPCDISPYSFHDWAPFLTKSFGFICEADRHLVQPVVMCPPAALQPLRRVGSSTQLVTANQSPQLPTLLVGLFAGTGQTDDPGDILEQQRSRCRSSPCRHPLDLK</sequence>
<dbReference type="SMART" id="SM00034">
    <property type="entry name" value="CLECT"/>
    <property type="match status" value="1"/>
</dbReference>
<organism evidence="3 4">
    <name type="scientific">Hypsibius exemplaris</name>
    <name type="common">Freshwater tardigrade</name>
    <dbReference type="NCBI Taxonomy" id="2072580"/>
    <lineage>
        <taxon>Eukaryota</taxon>
        <taxon>Metazoa</taxon>
        <taxon>Ecdysozoa</taxon>
        <taxon>Tardigrada</taxon>
        <taxon>Eutardigrada</taxon>
        <taxon>Parachela</taxon>
        <taxon>Hypsibioidea</taxon>
        <taxon>Hypsibiidae</taxon>
        <taxon>Hypsibius</taxon>
    </lineage>
</organism>
<dbReference type="Gene3D" id="3.10.100.10">
    <property type="entry name" value="Mannose-Binding Protein A, subunit A"/>
    <property type="match status" value="1"/>
</dbReference>
<dbReference type="InterPro" id="IPR016187">
    <property type="entry name" value="CTDL_fold"/>
</dbReference>
<dbReference type="SUPFAM" id="SSF56436">
    <property type="entry name" value="C-type lectin-like"/>
    <property type="match status" value="1"/>
</dbReference>
<gene>
    <name evidence="3" type="ORF">BV898_03362</name>
</gene>
<dbReference type="OrthoDB" id="418245at2759"/>
<evidence type="ECO:0000256" key="1">
    <source>
        <dbReference type="SAM" id="SignalP"/>
    </source>
</evidence>
<dbReference type="PANTHER" id="PTHR22803">
    <property type="entry name" value="MANNOSE, PHOSPHOLIPASE, LECTIN RECEPTOR RELATED"/>
    <property type="match status" value="1"/>
</dbReference>
<name>A0A1W0X4U6_HYPEX</name>
<reference evidence="4" key="1">
    <citation type="submission" date="2017-01" db="EMBL/GenBank/DDBJ databases">
        <title>Comparative genomics of anhydrobiosis in the tardigrade Hypsibius dujardini.</title>
        <authorList>
            <person name="Yoshida Y."/>
            <person name="Koutsovoulos G."/>
            <person name="Laetsch D."/>
            <person name="Stevens L."/>
            <person name="Kumar S."/>
            <person name="Horikawa D."/>
            <person name="Ishino K."/>
            <person name="Komine S."/>
            <person name="Tomita M."/>
            <person name="Blaxter M."/>
            <person name="Arakawa K."/>
        </authorList>
    </citation>
    <scope>NUCLEOTIDE SEQUENCE [LARGE SCALE GENOMIC DNA]</scope>
    <source>
        <strain evidence="4">Z151</strain>
    </source>
</reference>
<dbReference type="AlphaFoldDB" id="A0A1W0X4U6"/>
<dbReference type="InterPro" id="IPR001304">
    <property type="entry name" value="C-type_lectin-like"/>
</dbReference>
<feature type="domain" description="C-type lectin" evidence="2">
    <location>
        <begin position="42"/>
        <end position="162"/>
    </location>
</feature>